<dbReference type="RefSeq" id="WP_283267440.1">
    <property type="nucleotide sequence ID" value="NZ_CP125669.1"/>
</dbReference>
<dbReference type="SUPFAM" id="SSF56935">
    <property type="entry name" value="Porins"/>
    <property type="match status" value="1"/>
</dbReference>
<evidence type="ECO:0000256" key="8">
    <source>
        <dbReference type="ARBA" id="ARBA00023065"/>
    </source>
</evidence>
<dbReference type="EMBL" id="CP125669">
    <property type="protein sequence ID" value="WHP05893.1"/>
    <property type="molecule type" value="Genomic_DNA"/>
</dbReference>
<dbReference type="Pfam" id="PF07715">
    <property type="entry name" value="Plug"/>
    <property type="match status" value="1"/>
</dbReference>
<dbReference type="PANTHER" id="PTHR32552">
    <property type="entry name" value="FERRICHROME IRON RECEPTOR-RELATED"/>
    <property type="match status" value="1"/>
</dbReference>
<feature type="signal peptide" evidence="14">
    <location>
        <begin position="1"/>
        <end position="25"/>
    </location>
</feature>
<evidence type="ECO:0000256" key="12">
    <source>
        <dbReference type="PROSITE-ProRule" id="PRU01360"/>
    </source>
</evidence>
<evidence type="ECO:0000256" key="10">
    <source>
        <dbReference type="ARBA" id="ARBA00023136"/>
    </source>
</evidence>
<dbReference type="Gene3D" id="2.40.170.20">
    <property type="entry name" value="TonB-dependent receptor, beta-barrel domain"/>
    <property type="match status" value="1"/>
</dbReference>
<organism evidence="17 18">
    <name type="scientific">Acinetobacter corruptisaponis</name>
    <dbReference type="NCBI Taxonomy" id="3045147"/>
    <lineage>
        <taxon>Bacteria</taxon>
        <taxon>Pseudomonadati</taxon>
        <taxon>Pseudomonadota</taxon>
        <taxon>Gammaproteobacteria</taxon>
        <taxon>Moraxellales</taxon>
        <taxon>Moraxellaceae</taxon>
        <taxon>Acinetobacter</taxon>
    </lineage>
</organism>
<evidence type="ECO:0000256" key="5">
    <source>
        <dbReference type="ARBA" id="ARBA00022692"/>
    </source>
</evidence>
<reference evidence="17 18" key="1">
    <citation type="submission" date="2023-05" db="EMBL/GenBank/DDBJ databases">
        <title>The complete genome of Acinetobacter sp. nov KCTC 92772.</title>
        <authorList>
            <person name="Zhou G."/>
        </authorList>
    </citation>
    <scope>NUCLEOTIDE SEQUENCE [LARGE SCALE GENOMIC DNA]</scope>
    <source>
        <strain evidence="17 18">KCTC 92772</strain>
    </source>
</reference>
<keyword evidence="10 12" id="KW-0472">Membrane</keyword>
<evidence type="ECO:0000256" key="7">
    <source>
        <dbReference type="ARBA" id="ARBA00023004"/>
    </source>
</evidence>
<evidence type="ECO:0000313" key="18">
    <source>
        <dbReference type="Proteomes" id="UP001229836"/>
    </source>
</evidence>
<dbReference type="Pfam" id="PF00593">
    <property type="entry name" value="TonB_dep_Rec_b-barrel"/>
    <property type="match status" value="1"/>
</dbReference>
<evidence type="ECO:0000256" key="14">
    <source>
        <dbReference type="SAM" id="SignalP"/>
    </source>
</evidence>
<dbReference type="PROSITE" id="PS52016">
    <property type="entry name" value="TONB_DEPENDENT_REC_3"/>
    <property type="match status" value="1"/>
</dbReference>
<keyword evidence="4" id="KW-0410">Iron transport</keyword>
<evidence type="ECO:0000256" key="1">
    <source>
        <dbReference type="ARBA" id="ARBA00004571"/>
    </source>
</evidence>
<feature type="domain" description="TonB-dependent receptor-like beta-barrel" evidence="15">
    <location>
        <begin position="390"/>
        <end position="667"/>
    </location>
</feature>
<comment type="subcellular location">
    <subcellularLocation>
        <location evidence="1 12">Cell outer membrane</location>
        <topology evidence="1 12">Multi-pass membrane protein</topology>
    </subcellularLocation>
</comment>
<evidence type="ECO:0000256" key="4">
    <source>
        <dbReference type="ARBA" id="ARBA00022496"/>
    </source>
</evidence>
<evidence type="ECO:0000256" key="3">
    <source>
        <dbReference type="ARBA" id="ARBA00022452"/>
    </source>
</evidence>
<keyword evidence="2 12" id="KW-0813">Transport</keyword>
<name>A0ABY8S2G5_9GAMM</name>
<evidence type="ECO:0000256" key="2">
    <source>
        <dbReference type="ARBA" id="ARBA00022448"/>
    </source>
</evidence>
<keyword evidence="9 13" id="KW-0798">TonB box</keyword>
<comment type="similarity">
    <text evidence="12 13">Belongs to the TonB-dependent receptor family.</text>
</comment>
<evidence type="ECO:0000259" key="15">
    <source>
        <dbReference type="Pfam" id="PF00593"/>
    </source>
</evidence>
<keyword evidence="6 14" id="KW-0732">Signal</keyword>
<dbReference type="PANTHER" id="PTHR32552:SF68">
    <property type="entry name" value="FERRICHROME OUTER MEMBRANE TRANSPORTER_PHAGE RECEPTOR"/>
    <property type="match status" value="1"/>
</dbReference>
<evidence type="ECO:0000256" key="11">
    <source>
        <dbReference type="ARBA" id="ARBA00023237"/>
    </source>
</evidence>
<keyword evidence="11 12" id="KW-0998">Cell outer membrane</keyword>
<dbReference type="CDD" id="cd01347">
    <property type="entry name" value="ligand_gated_channel"/>
    <property type="match status" value="1"/>
</dbReference>
<dbReference type="InterPro" id="IPR036942">
    <property type="entry name" value="Beta-barrel_TonB_sf"/>
</dbReference>
<proteinExistence type="inferred from homology"/>
<dbReference type="InterPro" id="IPR039426">
    <property type="entry name" value="TonB-dep_rcpt-like"/>
</dbReference>
<evidence type="ECO:0000256" key="9">
    <source>
        <dbReference type="ARBA" id="ARBA00023077"/>
    </source>
</evidence>
<accession>A0ABY8S2G5</accession>
<dbReference type="Gene3D" id="2.170.130.10">
    <property type="entry name" value="TonB-dependent receptor, plug domain"/>
    <property type="match status" value="1"/>
</dbReference>
<keyword evidence="18" id="KW-1185">Reference proteome</keyword>
<feature type="chain" id="PRO_5046448317" evidence="14">
    <location>
        <begin position="26"/>
        <end position="703"/>
    </location>
</feature>
<protein>
    <submittedName>
        <fullName evidence="17">TonB-dependent receptor</fullName>
    </submittedName>
</protein>
<keyword evidence="5 12" id="KW-0812">Transmembrane</keyword>
<keyword evidence="3 12" id="KW-1134">Transmembrane beta strand</keyword>
<evidence type="ECO:0000313" key="17">
    <source>
        <dbReference type="EMBL" id="WHP05893.1"/>
    </source>
</evidence>
<evidence type="ECO:0000256" key="13">
    <source>
        <dbReference type="RuleBase" id="RU003357"/>
    </source>
</evidence>
<dbReference type="Proteomes" id="UP001229836">
    <property type="component" value="Chromosome"/>
</dbReference>
<keyword evidence="7" id="KW-0408">Iron</keyword>
<evidence type="ECO:0000259" key="16">
    <source>
        <dbReference type="Pfam" id="PF07715"/>
    </source>
</evidence>
<keyword evidence="17" id="KW-0675">Receptor</keyword>
<dbReference type="InterPro" id="IPR000531">
    <property type="entry name" value="Beta-barrel_TonB"/>
</dbReference>
<evidence type="ECO:0000256" key="6">
    <source>
        <dbReference type="ARBA" id="ARBA00022729"/>
    </source>
</evidence>
<dbReference type="InterPro" id="IPR012910">
    <property type="entry name" value="Plug_dom"/>
</dbReference>
<feature type="domain" description="TonB-dependent receptor plug" evidence="16">
    <location>
        <begin position="51"/>
        <end position="157"/>
    </location>
</feature>
<sequence length="703" mass="78578">MNTQFRLSVLTAACLSISYSSLAFAENTANNETKTLSTIVVTASREGESINNTPAAISKISNTDIEEKHATFIGQLVNQTPGVLMNDLGNEQHMMSIRQPITTAAVYQYLEDGVSVRPVGVFNHNALYEVNLAGIESIEILRGPASSLYGSNAIGGTINFLTKAPSLTPTADLGISASSEGYRRVDLGASNTFNTNFGEHGLRISGYASDRGDSWQDHAESNKQSVTLRHDWRISDATQIKNIVSYNHLKADMTGSLNKDDFNKRAGYSYQTFTYRDVDATRLSSQMSHQWSDEQQSQATIYYRDNSTEQNPSYTIRTDIKNGKPTGTYSGQTTYNAFQSYGLNLQHSATLDQVKLIVGLMADHSPTQAKTNDIEIFRDPNTLVYTGFKQRQLLRDFNVDVNNQAIYAQANWQILPTLNLVGGARYDWISYDYDNKLTPSTVTGAPDEKRNFHKASPQLGFVWNITPAMDIYSNWSQGFVPPEVSSLYGANLVTPNLKEATFNNIDAGVRFKLLDDHLDGEITLYRLQGKDEVMSYTKPDNTREPRNTGKTLHQGIEIGGTWKISDLYDQRLKLSGSWAEHEYKEFQPSSVLDYSGNTMPSAPKTFGTLEYQIRPIPELLLSAEGVYVGSYWMNDANTEKYNGHTVLNLRANYRKNAYEIYGQVLNVTDEHYSESTSYSNNQASYTPAAPRTYLLGLRYHFGK</sequence>
<keyword evidence="8" id="KW-0406">Ion transport</keyword>
<gene>
    <name evidence="17" type="ORF">QLH32_18175</name>
</gene>
<dbReference type="InterPro" id="IPR037066">
    <property type="entry name" value="Plug_dom_sf"/>
</dbReference>